<evidence type="ECO:0000313" key="10">
    <source>
        <dbReference type="EMBL" id="KIM33229.1"/>
    </source>
</evidence>
<dbReference type="PRINTS" id="PR00463">
    <property type="entry name" value="EP450I"/>
</dbReference>
<dbReference type="HOGENOM" id="CLU_001570_2_3_1"/>
<feature type="binding site" description="axial binding residue" evidence="9">
    <location>
        <position position="446"/>
    </location>
    <ligand>
        <name>heme</name>
        <dbReference type="ChEBI" id="CHEBI:30413"/>
    </ligand>
    <ligandPart>
        <name>Fe</name>
        <dbReference type="ChEBI" id="CHEBI:18248"/>
    </ligandPart>
</feature>
<keyword evidence="5 9" id="KW-0479">Metal-binding</keyword>
<keyword evidence="8" id="KW-0503">Monooxygenase</keyword>
<evidence type="ECO:0000313" key="11">
    <source>
        <dbReference type="Proteomes" id="UP000054097"/>
    </source>
</evidence>
<evidence type="ECO:0000256" key="7">
    <source>
        <dbReference type="ARBA" id="ARBA00023004"/>
    </source>
</evidence>
<evidence type="ECO:0000256" key="2">
    <source>
        <dbReference type="ARBA" id="ARBA00005179"/>
    </source>
</evidence>
<dbReference type="Proteomes" id="UP000054097">
    <property type="component" value="Unassembled WGS sequence"/>
</dbReference>
<keyword evidence="4 9" id="KW-0349">Heme</keyword>
<sequence length="502" mass="56620">MFEQFEANKTGLAIACAVATASGLVWSLLSGPPYIHTIGGRTSPPGPKRHFILQNAKNFPTTHWYDRLAELQKEFGDVVYFQVPGRPILVLNALEDAEELLVKRANIWSARPRNYMLESLMAFGWSLVLIQPGEAHNQMRTIFRKVLGQRTVTQFDTMLEEGASSFHDALSGFSGDPEPVVSSTIGSIIIRLAYGDQVHQKHGDELVALNAGSVRMSTWANSQLWLVNFIRPARFLPSWIPGLKFHKYAKEGKEMYDKIRYWAFGEVKQETEKEAADLCVVTRFISNDETSNGYLRDATALMYMGTLFETDTTAALTNFIASMLVHPDVQKRVQKELDEVVGKGRVPTMADIASLEYLRAAWNETLRLFPVLIASVPHSATQDDVWKGYFIPKNTMILPNQAFMLRDPRLWGEDAHVFDPERFIGSRAVGHPDLETLVYGWGRRRCPGRFLAERNGLLYAAVALAAYDIVPVEGAKLPIKLEFSEDKIRRPTNLNCRFVARH</sequence>
<keyword evidence="11" id="KW-1185">Reference proteome</keyword>
<evidence type="ECO:0000256" key="9">
    <source>
        <dbReference type="PIRSR" id="PIRSR602401-1"/>
    </source>
</evidence>
<dbReference type="InterPro" id="IPR002401">
    <property type="entry name" value="Cyt_P450_E_grp-I"/>
</dbReference>
<dbReference type="Pfam" id="PF00067">
    <property type="entry name" value="p450"/>
    <property type="match status" value="1"/>
</dbReference>
<evidence type="ECO:0000256" key="3">
    <source>
        <dbReference type="ARBA" id="ARBA00010617"/>
    </source>
</evidence>
<dbReference type="InterPro" id="IPR050364">
    <property type="entry name" value="Cytochrome_P450_fung"/>
</dbReference>
<accession>A0A0C3BMB6</accession>
<comment type="cofactor">
    <cofactor evidence="1 9">
        <name>heme</name>
        <dbReference type="ChEBI" id="CHEBI:30413"/>
    </cofactor>
</comment>
<evidence type="ECO:0008006" key="12">
    <source>
        <dbReference type="Google" id="ProtNLM"/>
    </source>
</evidence>
<dbReference type="AlphaFoldDB" id="A0A0C3BMB6"/>
<keyword evidence="6" id="KW-0560">Oxidoreductase</keyword>
<comment type="pathway">
    <text evidence="2">Secondary metabolite biosynthesis.</text>
</comment>
<evidence type="ECO:0000256" key="4">
    <source>
        <dbReference type="ARBA" id="ARBA00022617"/>
    </source>
</evidence>
<keyword evidence="7 9" id="KW-0408">Iron</keyword>
<reference evidence="11" key="2">
    <citation type="submission" date="2015-01" db="EMBL/GenBank/DDBJ databases">
        <title>Evolutionary Origins and Diversification of the Mycorrhizal Mutualists.</title>
        <authorList>
            <consortium name="DOE Joint Genome Institute"/>
            <consortium name="Mycorrhizal Genomics Consortium"/>
            <person name="Kohler A."/>
            <person name="Kuo A."/>
            <person name="Nagy L.G."/>
            <person name="Floudas D."/>
            <person name="Copeland A."/>
            <person name="Barry K.W."/>
            <person name="Cichocki N."/>
            <person name="Veneault-Fourrey C."/>
            <person name="LaButti K."/>
            <person name="Lindquist E.A."/>
            <person name="Lipzen A."/>
            <person name="Lundell T."/>
            <person name="Morin E."/>
            <person name="Murat C."/>
            <person name="Riley R."/>
            <person name="Ohm R."/>
            <person name="Sun H."/>
            <person name="Tunlid A."/>
            <person name="Henrissat B."/>
            <person name="Grigoriev I.V."/>
            <person name="Hibbett D.S."/>
            <person name="Martin F."/>
        </authorList>
    </citation>
    <scope>NUCLEOTIDE SEQUENCE [LARGE SCALE GENOMIC DNA]</scope>
    <source>
        <strain evidence="11">MAFF 305830</strain>
    </source>
</reference>
<dbReference type="Gene3D" id="1.10.630.10">
    <property type="entry name" value="Cytochrome P450"/>
    <property type="match status" value="1"/>
</dbReference>
<dbReference type="SUPFAM" id="SSF48264">
    <property type="entry name" value="Cytochrome P450"/>
    <property type="match status" value="1"/>
</dbReference>
<dbReference type="GO" id="GO:0004497">
    <property type="term" value="F:monooxygenase activity"/>
    <property type="evidence" value="ECO:0007669"/>
    <property type="project" value="UniProtKB-KW"/>
</dbReference>
<dbReference type="PANTHER" id="PTHR46300:SF7">
    <property type="entry name" value="P450, PUTATIVE (EUROFUNG)-RELATED"/>
    <property type="match status" value="1"/>
</dbReference>
<dbReference type="GO" id="GO:0005506">
    <property type="term" value="F:iron ion binding"/>
    <property type="evidence" value="ECO:0007669"/>
    <property type="project" value="InterPro"/>
</dbReference>
<reference evidence="10 11" key="1">
    <citation type="submission" date="2014-04" db="EMBL/GenBank/DDBJ databases">
        <authorList>
            <consortium name="DOE Joint Genome Institute"/>
            <person name="Kuo A."/>
            <person name="Zuccaro A."/>
            <person name="Kohler A."/>
            <person name="Nagy L.G."/>
            <person name="Floudas D."/>
            <person name="Copeland A."/>
            <person name="Barry K.W."/>
            <person name="Cichocki N."/>
            <person name="Veneault-Fourrey C."/>
            <person name="LaButti K."/>
            <person name="Lindquist E.A."/>
            <person name="Lipzen A."/>
            <person name="Lundell T."/>
            <person name="Morin E."/>
            <person name="Murat C."/>
            <person name="Sun H."/>
            <person name="Tunlid A."/>
            <person name="Henrissat B."/>
            <person name="Grigoriev I.V."/>
            <person name="Hibbett D.S."/>
            <person name="Martin F."/>
            <person name="Nordberg H.P."/>
            <person name="Cantor M.N."/>
            <person name="Hua S.X."/>
        </authorList>
    </citation>
    <scope>NUCLEOTIDE SEQUENCE [LARGE SCALE GENOMIC DNA]</scope>
    <source>
        <strain evidence="10 11">MAFF 305830</strain>
    </source>
</reference>
<protein>
    <recommendedName>
        <fullName evidence="12">Cytochrome P450</fullName>
    </recommendedName>
</protein>
<dbReference type="PANTHER" id="PTHR46300">
    <property type="entry name" value="P450, PUTATIVE (EUROFUNG)-RELATED-RELATED"/>
    <property type="match status" value="1"/>
</dbReference>
<name>A0A0C3BMB6_SERVB</name>
<comment type="similarity">
    <text evidence="3">Belongs to the cytochrome P450 family.</text>
</comment>
<dbReference type="GO" id="GO:0016705">
    <property type="term" value="F:oxidoreductase activity, acting on paired donors, with incorporation or reduction of molecular oxygen"/>
    <property type="evidence" value="ECO:0007669"/>
    <property type="project" value="InterPro"/>
</dbReference>
<gene>
    <name evidence="10" type="ORF">M408DRAFT_309401</name>
</gene>
<organism evidence="10 11">
    <name type="scientific">Serendipita vermifera MAFF 305830</name>
    <dbReference type="NCBI Taxonomy" id="933852"/>
    <lineage>
        <taxon>Eukaryota</taxon>
        <taxon>Fungi</taxon>
        <taxon>Dikarya</taxon>
        <taxon>Basidiomycota</taxon>
        <taxon>Agaricomycotina</taxon>
        <taxon>Agaricomycetes</taxon>
        <taxon>Sebacinales</taxon>
        <taxon>Serendipitaceae</taxon>
        <taxon>Serendipita</taxon>
    </lineage>
</organism>
<evidence type="ECO:0000256" key="8">
    <source>
        <dbReference type="ARBA" id="ARBA00023033"/>
    </source>
</evidence>
<evidence type="ECO:0000256" key="5">
    <source>
        <dbReference type="ARBA" id="ARBA00022723"/>
    </source>
</evidence>
<dbReference type="InterPro" id="IPR001128">
    <property type="entry name" value="Cyt_P450"/>
</dbReference>
<evidence type="ECO:0000256" key="6">
    <source>
        <dbReference type="ARBA" id="ARBA00023002"/>
    </source>
</evidence>
<dbReference type="STRING" id="933852.A0A0C3BMB6"/>
<dbReference type="PRINTS" id="PR00385">
    <property type="entry name" value="P450"/>
</dbReference>
<dbReference type="EMBL" id="KN824278">
    <property type="protein sequence ID" value="KIM33229.1"/>
    <property type="molecule type" value="Genomic_DNA"/>
</dbReference>
<dbReference type="InterPro" id="IPR036396">
    <property type="entry name" value="Cyt_P450_sf"/>
</dbReference>
<dbReference type="OrthoDB" id="2789670at2759"/>
<evidence type="ECO:0000256" key="1">
    <source>
        <dbReference type="ARBA" id="ARBA00001971"/>
    </source>
</evidence>
<proteinExistence type="inferred from homology"/>
<dbReference type="GO" id="GO:0020037">
    <property type="term" value="F:heme binding"/>
    <property type="evidence" value="ECO:0007669"/>
    <property type="project" value="InterPro"/>
</dbReference>